<accession>A0A8D8IDF8</accession>
<evidence type="ECO:0000256" key="1">
    <source>
        <dbReference type="SAM" id="Phobius"/>
    </source>
</evidence>
<keyword evidence="1" id="KW-1133">Transmembrane helix</keyword>
<reference evidence="2" key="1">
    <citation type="submission" date="2021-05" db="EMBL/GenBank/DDBJ databases">
        <authorList>
            <person name="Alioto T."/>
            <person name="Alioto T."/>
            <person name="Gomez Garrido J."/>
        </authorList>
    </citation>
    <scope>NUCLEOTIDE SEQUENCE</scope>
</reference>
<protein>
    <submittedName>
        <fullName evidence="2">(northern house mosquito) hypothetical protein</fullName>
    </submittedName>
</protein>
<dbReference type="EMBL" id="HBUE01351792">
    <property type="protein sequence ID" value="CAG6603652.1"/>
    <property type="molecule type" value="Transcribed_RNA"/>
</dbReference>
<proteinExistence type="predicted"/>
<sequence length="172" mass="19661">MGRQLYTIELISAMWIFGFVRDALNVSTKFSRSSADSPILTRLWNHQVDICLYPNGFSSMRYPLTTFRSISYDLFVPKPAYSFEGSFFVTMFTKSLWLAWIGSFALCALAVYIGGIFFARQLSLLHMIYNQVGTCSAKKLHQTILALVMSWLVILFWISISTFLTAERATFV</sequence>
<feature type="transmembrane region" description="Helical" evidence="1">
    <location>
        <begin position="140"/>
        <end position="160"/>
    </location>
</feature>
<dbReference type="EMBL" id="HBUE01244681">
    <property type="protein sequence ID" value="CAG6551353.1"/>
    <property type="molecule type" value="Transcribed_RNA"/>
</dbReference>
<keyword evidence="1" id="KW-0812">Transmembrane</keyword>
<evidence type="ECO:0000313" key="2">
    <source>
        <dbReference type="EMBL" id="CAG6551353.1"/>
    </source>
</evidence>
<feature type="transmembrane region" description="Helical" evidence="1">
    <location>
        <begin position="97"/>
        <end position="119"/>
    </location>
</feature>
<organism evidence="2">
    <name type="scientific">Culex pipiens</name>
    <name type="common">House mosquito</name>
    <dbReference type="NCBI Taxonomy" id="7175"/>
    <lineage>
        <taxon>Eukaryota</taxon>
        <taxon>Metazoa</taxon>
        <taxon>Ecdysozoa</taxon>
        <taxon>Arthropoda</taxon>
        <taxon>Hexapoda</taxon>
        <taxon>Insecta</taxon>
        <taxon>Pterygota</taxon>
        <taxon>Neoptera</taxon>
        <taxon>Endopterygota</taxon>
        <taxon>Diptera</taxon>
        <taxon>Nematocera</taxon>
        <taxon>Culicoidea</taxon>
        <taxon>Culicidae</taxon>
        <taxon>Culicinae</taxon>
        <taxon>Culicini</taxon>
        <taxon>Culex</taxon>
        <taxon>Culex</taxon>
    </lineage>
</organism>
<name>A0A8D8IDF8_CULPI</name>
<keyword evidence="1" id="KW-0472">Membrane</keyword>
<dbReference type="AlphaFoldDB" id="A0A8D8IDF8"/>